<reference evidence="7 8" key="1">
    <citation type="journal article" date="2009" name="Science">
        <title>Genome sequence, comparative analysis, and population genetics of the domestic horse.</title>
        <authorList>
            <consortium name="Broad Institute Genome Sequencing Platform"/>
            <consortium name="Broad Institute Whole Genome Assembly Team"/>
            <person name="Wade C.M."/>
            <person name="Giulotto E."/>
            <person name="Sigurdsson S."/>
            <person name="Zoli M."/>
            <person name="Gnerre S."/>
            <person name="Imsland F."/>
            <person name="Lear T.L."/>
            <person name="Adelson D.L."/>
            <person name="Bailey E."/>
            <person name="Bellone R.R."/>
            <person name="Bloecker H."/>
            <person name="Distl O."/>
            <person name="Edgar R.C."/>
            <person name="Garber M."/>
            <person name="Leeb T."/>
            <person name="Mauceli E."/>
            <person name="MacLeod J.N."/>
            <person name="Penedo M.C.T."/>
            <person name="Raison J.M."/>
            <person name="Sharpe T."/>
            <person name="Vogel J."/>
            <person name="Andersson L."/>
            <person name="Antczak D.F."/>
            <person name="Biagi T."/>
            <person name="Binns M.M."/>
            <person name="Chowdhary B.P."/>
            <person name="Coleman S.J."/>
            <person name="Della Valle G."/>
            <person name="Fryc S."/>
            <person name="Guerin G."/>
            <person name="Hasegawa T."/>
            <person name="Hill E.W."/>
            <person name="Jurka J."/>
            <person name="Kiialainen A."/>
            <person name="Lindgren G."/>
            <person name="Liu J."/>
            <person name="Magnani E."/>
            <person name="Mickelson J.R."/>
            <person name="Murray J."/>
            <person name="Nergadze S.G."/>
            <person name="Onofrio R."/>
            <person name="Pedroni S."/>
            <person name="Piras M.F."/>
            <person name="Raudsepp T."/>
            <person name="Rocchi M."/>
            <person name="Roeed K.H."/>
            <person name="Ryder O.A."/>
            <person name="Searle S."/>
            <person name="Skow L."/>
            <person name="Swinburne J.E."/>
            <person name="Syvaenen A.C."/>
            <person name="Tozaki T."/>
            <person name="Valberg S.J."/>
            <person name="Vaudin M."/>
            <person name="White J.R."/>
            <person name="Zody M.C."/>
            <person name="Lander E.S."/>
            <person name="Lindblad-Toh K."/>
        </authorList>
    </citation>
    <scope>NUCLEOTIDE SEQUENCE [LARGE SCALE GENOMIC DNA]</scope>
    <source>
        <strain evidence="7 8">Thoroughbred</strain>
    </source>
</reference>
<dbReference type="InterPro" id="IPR036179">
    <property type="entry name" value="Ig-like_dom_sf"/>
</dbReference>
<evidence type="ECO:0000256" key="3">
    <source>
        <dbReference type="ARBA" id="ARBA00023136"/>
    </source>
</evidence>
<dbReference type="FunFam" id="2.60.40.10:FF:001702">
    <property type="entry name" value="Lymphocyte function-associated antigen 3"/>
    <property type="match status" value="1"/>
</dbReference>
<keyword evidence="4" id="KW-0325">Glycoprotein</keyword>
<dbReference type="CDD" id="cd05775">
    <property type="entry name" value="IgV_CD2_like_N"/>
    <property type="match status" value="1"/>
</dbReference>
<keyword evidence="6" id="KW-0812">Transmembrane</keyword>
<dbReference type="GeneTree" id="ENSGT00510000049596"/>
<sequence>VTSRASRATIGRTLSLPPRLVTSPDPGSGQLVASASVLPAGRASSQSQGFPASPLRAFSAGEDAFQDCPAAGRGKERERRVGGGGGLASGSLSSAATASSPSLPNRKELTYVISCEQLSSAQSVFGVVNKSVTFLTASSTPIKDILWKKGKDKVVEKEENLDESVYPPFRERILLNIVTGDLTIFNLSSSDEDEYEFESTSIKDSIKFSLTVFEPLPSPTLNCTLINETVIVQCGIPEVYSSHRDLITYSWYCPLAGCEDGLESSILHVKKENDLSQEIQCTISNALLNSTSSLVLRTCVPADHSRHRYVLLAVPLLVIVLIVVFLGAFQRWRAE</sequence>
<dbReference type="SUPFAM" id="SSF48726">
    <property type="entry name" value="Immunoglobulin"/>
    <property type="match status" value="1"/>
</dbReference>
<gene>
    <name evidence="7" type="primary">CD58</name>
</gene>
<dbReference type="PANTHER" id="PTHR12080">
    <property type="entry name" value="SIGNALING LYMPHOCYTIC ACTIVATION MOLECULE"/>
    <property type="match status" value="1"/>
</dbReference>
<feature type="region of interest" description="Disordered" evidence="5">
    <location>
        <begin position="66"/>
        <end position="102"/>
    </location>
</feature>
<keyword evidence="3 6" id="KW-0472">Membrane</keyword>
<protein>
    <submittedName>
        <fullName evidence="7">CD58 molecule</fullName>
    </submittedName>
</protein>
<comment type="subcellular location">
    <subcellularLocation>
        <location evidence="1">Membrane</location>
    </subcellularLocation>
</comment>
<feature type="region of interest" description="Disordered" evidence="5">
    <location>
        <begin position="1"/>
        <end position="32"/>
    </location>
</feature>
<keyword evidence="6" id="KW-1133">Transmembrane helix</keyword>
<evidence type="ECO:0000313" key="7">
    <source>
        <dbReference type="Ensembl" id="ENSECAP00000086503.1"/>
    </source>
</evidence>
<dbReference type="InterPro" id="IPR015631">
    <property type="entry name" value="CD2/SLAM_rcpt"/>
</dbReference>
<proteinExistence type="predicted"/>
<accession>A0A9L0THG8</accession>
<keyword evidence="8" id="KW-1185">Reference proteome</keyword>
<evidence type="ECO:0000256" key="1">
    <source>
        <dbReference type="ARBA" id="ARBA00004370"/>
    </source>
</evidence>
<dbReference type="AlphaFoldDB" id="A0A9L0THG8"/>
<dbReference type="Ensembl" id="ENSECAT00000088333.1">
    <property type="protein sequence ID" value="ENSECAP00000086503.1"/>
    <property type="gene ID" value="ENSECAG00000057106.1"/>
</dbReference>
<organism evidence="7 8">
    <name type="scientific">Equus caballus</name>
    <name type="common">Horse</name>
    <dbReference type="NCBI Taxonomy" id="9796"/>
    <lineage>
        <taxon>Eukaryota</taxon>
        <taxon>Metazoa</taxon>
        <taxon>Chordata</taxon>
        <taxon>Craniata</taxon>
        <taxon>Vertebrata</taxon>
        <taxon>Euteleostomi</taxon>
        <taxon>Mammalia</taxon>
        <taxon>Eutheria</taxon>
        <taxon>Laurasiatheria</taxon>
        <taxon>Perissodactyla</taxon>
        <taxon>Equidae</taxon>
        <taxon>Equus</taxon>
    </lineage>
</organism>
<dbReference type="Gene3D" id="2.60.40.10">
    <property type="entry name" value="Immunoglobulins"/>
    <property type="match status" value="1"/>
</dbReference>
<keyword evidence="2" id="KW-0732">Signal</keyword>
<evidence type="ECO:0000256" key="5">
    <source>
        <dbReference type="SAM" id="MobiDB-lite"/>
    </source>
</evidence>
<reference evidence="7" key="2">
    <citation type="submission" date="2025-08" db="UniProtKB">
        <authorList>
            <consortium name="Ensembl"/>
        </authorList>
    </citation>
    <scope>IDENTIFICATION</scope>
    <source>
        <strain evidence="7">Thoroughbred</strain>
    </source>
</reference>
<dbReference type="GO" id="GO:0016020">
    <property type="term" value="C:membrane"/>
    <property type="evidence" value="ECO:0007669"/>
    <property type="project" value="UniProtKB-SubCell"/>
</dbReference>
<feature type="transmembrane region" description="Helical" evidence="6">
    <location>
        <begin position="309"/>
        <end position="329"/>
    </location>
</feature>
<dbReference type="PANTHER" id="PTHR12080:SF55">
    <property type="entry name" value="LYMPHOCYTE FUNCTION-ASSOCIATED ANTIGEN 3"/>
    <property type="match status" value="1"/>
</dbReference>
<evidence type="ECO:0000313" key="8">
    <source>
        <dbReference type="Proteomes" id="UP000002281"/>
    </source>
</evidence>
<name>A0A9L0THG8_HORSE</name>
<reference evidence="7" key="3">
    <citation type="submission" date="2025-09" db="UniProtKB">
        <authorList>
            <consortium name="Ensembl"/>
        </authorList>
    </citation>
    <scope>IDENTIFICATION</scope>
    <source>
        <strain evidence="7">Thoroughbred</strain>
    </source>
</reference>
<evidence type="ECO:0000256" key="4">
    <source>
        <dbReference type="ARBA" id="ARBA00023180"/>
    </source>
</evidence>
<dbReference type="InterPro" id="IPR013783">
    <property type="entry name" value="Ig-like_fold"/>
</dbReference>
<dbReference type="Proteomes" id="UP000002281">
    <property type="component" value="Chromosome 5"/>
</dbReference>
<evidence type="ECO:0000256" key="6">
    <source>
        <dbReference type="SAM" id="Phobius"/>
    </source>
</evidence>
<evidence type="ECO:0000256" key="2">
    <source>
        <dbReference type="ARBA" id="ARBA00022729"/>
    </source>
</evidence>
<feature type="compositionally biased region" description="Low complexity" evidence="5">
    <location>
        <begin position="89"/>
        <end position="100"/>
    </location>
</feature>